<accession>A0A411PJ54</accession>
<dbReference type="GO" id="GO:0016491">
    <property type="term" value="F:oxidoreductase activity"/>
    <property type="evidence" value="ECO:0007669"/>
    <property type="project" value="UniProtKB-KW"/>
</dbReference>
<protein>
    <submittedName>
        <fullName evidence="4">SDR family NAD(P)-dependent oxidoreductase</fullName>
    </submittedName>
</protein>
<name>A0A411PJ54_9GAMM</name>
<dbReference type="PROSITE" id="PS00061">
    <property type="entry name" value="ADH_SHORT"/>
    <property type="match status" value="1"/>
</dbReference>
<dbReference type="Gene3D" id="3.40.50.720">
    <property type="entry name" value="NAD(P)-binding Rossmann-like Domain"/>
    <property type="match status" value="1"/>
</dbReference>
<evidence type="ECO:0000256" key="2">
    <source>
        <dbReference type="ARBA" id="ARBA00023002"/>
    </source>
</evidence>
<comment type="similarity">
    <text evidence="1 3">Belongs to the short-chain dehydrogenases/reductases (SDR) family.</text>
</comment>
<dbReference type="PANTHER" id="PTHR24320:SF148">
    <property type="entry name" value="NAD(P)-BINDING ROSSMANN-FOLD SUPERFAMILY PROTEIN"/>
    <property type="match status" value="1"/>
</dbReference>
<evidence type="ECO:0000313" key="5">
    <source>
        <dbReference type="Proteomes" id="UP000291106"/>
    </source>
</evidence>
<reference evidence="4 5" key="1">
    <citation type="submission" date="2019-02" db="EMBL/GenBank/DDBJ databases">
        <title>Shewanella sp. D4-2 isolated from Dokdo Island.</title>
        <authorList>
            <person name="Baek K."/>
        </authorList>
    </citation>
    <scope>NUCLEOTIDE SEQUENCE [LARGE SCALE GENOMIC DNA]</scope>
    <source>
        <strain evidence="4 5">D4-2</strain>
    </source>
</reference>
<dbReference type="Proteomes" id="UP000291106">
    <property type="component" value="Chromosome"/>
</dbReference>
<dbReference type="PRINTS" id="PR00080">
    <property type="entry name" value="SDRFAMILY"/>
</dbReference>
<evidence type="ECO:0000256" key="3">
    <source>
        <dbReference type="RuleBase" id="RU000363"/>
    </source>
</evidence>
<proteinExistence type="inferred from homology"/>
<dbReference type="SUPFAM" id="SSF51735">
    <property type="entry name" value="NAD(P)-binding Rossmann-fold domains"/>
    <property type="match status" value="1"/>
</dbReference>
<dbReference type="AlphaFoldDB" id="A0A411PJ54"/>
<evidence type="ECO:0000313" key="4">
    <source>
        <dbReference type="EMBL" id="QBF83514.1"/>
    </source>
</evidence>
<dbReference type="InterPro" id="IPR020904">
    <property type="entry name" value="Sc_DH/Rdtase_CS"/>
</dbReference>
<dbReference type="InterPro" id="IPR036291">
    <property type="entry name" value="NAD(P)-bd_dom_sf"/>
</dbReference>
<dbReference type="KEGG" id="smai:EXU30_13045"/>
<dbReference type="PRINTS" id="PR00081">
    <property type="entry name" value="GDHRDH"/>
</dbReference>
<dbReference type="InterPro" id="IPR002347">
    <property type="entry name" value="SDR_fam"/>
</dbReference>
<dbReference type="EMBL" id="CP036200">
    <property type="protein sequence ID" value="QBF83514.1"/>
    <property type="molecule type" value="Genomic_DNA"/>
</dbReference>
<dbReference type="Pfam" id="PF00106">
    <property type="entry name" value="adh_short"/>
    <property type="match status" value="1"/>
</dbReference>
<gene>
    <name evidence="4" type="ORF">EXU30_13045</name>
</gene>
<dbReference type="RefSeq" id="WP_130600705.1">
    <property type="nucleotide sequence ID" value="NZ_CP036200.1"/>
</dbReference>
<keyword evidence="2" id="KW-0560">Oxidoreductase</keyword>
<keyword evidence="5" id="KW-1185">Reference proteome</keyword>
<evidence type="ECO:0000256" key="1">
    <source>
        <dbReference type="ARBA" id="ARBA00006484"/>
    </source>
</evidence>
<organism evidence="4 5">
    <name type="scientific">Shewanella maritima</name>
    <dbReference type="NCBI Taxonomy" id="2520507"/>
    <lineage>
        <taxon>Bacteria</taxon>
        <taxon>Pseudomonadati</taxon>
        <taxon>Pseudomonadota</taxon>
        <taxon>Gammaproteobacteria</taxon>
        <taxon>Alteromonadales</taxon>
        <taxon>Shewanellaceae</taxon>
        <taxon>Shewanella</taxon>
    </lineage>
</organism>
<sequence>MDNLAPKTILLTGATDGIGFEAAKQFAQQGHHLLVHGRSPEKVEKVINQLSCINSNAKFTPIIADLSSMTAVENMISDVKQHVKQLDVLINNAGIFKTPNPVTDEGLDIRFVVNTLAPYRLTMQLLPLMNTNSRVVNLSSAAQASVDYDALAGSKRLGDNPAYAQSKLAITMWTSALAKQYKGKGPMMVSVNPKSLLASKMVKEAYGIQGSDISVGGDIIVRAALSDEFADAHGKYYDNDIEAFAPPHSDATDMAKNERLVEVIERFYS</sequence>
<dbReference type="PANTHER" id="PTHR24320">
    <property type="entry name" value="RETINOL DEHYDROGENASE"/>
    <property type="match status" value="1"/>
</dbReference>
<dbReference type="OrthoDB" id="109589at2"/>